<accession>K3XP35</accession>
<reference evidence="1" key="2">
    <citation type="submission" date="2018-08" db="UniProtKB">
        <authorList>
            <consortium name="EnsemblPlants"/>
        </authorList>
    </citation>
    <scope>IDENTIFICATION</scope>
    <source>
        <strain evidence="1">Yugu1</strain>
    </source>
</reference>
<name>K3XP35_SETIT</name>
<proteinExistence type="predicted"/>
<dbReference type="InParanoid" id="K3XP35"/>
<protein>
    <submittedName>
        <fullName evidence="1">Uncharacterized protein</fullName>
    </submittedName>
</protein>
<evidence type="ECO:0000313" key="1">
    <source>
        <dbReference type="EnsemblPlants" id="KQL05111"/>
    </source>
</evidence>
<reference evidence="2" key="1">
    <citation type="journal article" date="2012" name="Nat. Biotechnol.">
        <title>Reference genome sequence of the model plant Setaria.</title>
        <authorList>
            <person name="Bennetzen J.L."/>
            <person name="Schmutz J."/>
            <person name="Wang H."/>
            <person name="Percifield R."/>
            <person name="Hawkins J."/>
            <person name="Pontaroli A.C."/>
            <person name="Estep M."/>
            <person name="Feng L."/>
            <person name="Vaughn J.N."/>
            <person name="Grimwood J."/>
            <person name="Jenkins J."/>
            <person name="Barry K."/>
            <person name="Lindquist E."/>
            <person name="Hellsten U."/>
            <person name="Deshpande S."/>
            <person name="Wang X."/>
            <person name="Wu X."/>
            <person name="Mitros T."/>
            <person name="Triplett J."/>
            <person name="Yang X."/>
            <person name="Ye C.Y."/>
            <person name="Mauro-Herrera M."/>
            <person name="Wang L."/>
            <person name="Li P."/>
            <person name="Sharma M."/>
            <person name="Sharma R."/>
            <person name="Ronald P.C."/>
            <person name="Panaud O."/>
            <person name="Kellogg E.A."/>
            <person name="Brutnell T.P."/>
            <person name="Doust A.N."/>
            <person name="Tuskan G.A."/>
            <person name="Rokhsar D."/>
            <person name="Devos K.M."/>
        </authorList>
    </citation>
    <scope>NUCLEOTIDE SEQUENCE [LARGE SCALE GENOMIC DNA]</scope>
    <source>
        <strain evidence="2">cv. Yugu1</strain>
    </source>
</reference>
<dbReference type="Proteomes" id="UP000004995">
    <property type="component" value="Unassembled WGS sequence"/>
</dbReference>
<dbReference type="HOGENOM" id="CLU_2890081_0_0_1"/>
<organism evidence="1 2">
    <name type="scientific">Setaria italica</name>
    <name type="common">Foxtail millet</name>
    <name type="synonym">Panicum italicum</name>
    <dbReference type="NCBI Taxonomy" id="4555"/>
    <lineage>
        <taxon>Eukaryota</taxon>
        <taxon>Viridiplantae</taxon>
        <taxon>Streptophyta</taxon>
        <taxon>Embryophyta</taxon>
        <taxon>Tracheophyta</taxon>
        <taxon>Spermatophyta</taxon>
        <taxon>Magnoliopsida</taxon>
        <taxon>Liliopsida</taxon>
        <taxon>Poales</taxon>
        <taxon>Poaceae</taxon>
        <taxon>PACMAD clade</taxon>
        <taxon>Panicoideae</taxon>
        <taxon>Panicodae</taxon>
        <taxon>Paniceae</taxon>
        <taxon>Cenchrinae</taxon>
        <taxon>Setaria</taxon>
    </lineage>
</organism>
<sequence length="63" mass="7242">MYGMRNYCAFIIATKRHSSNGESHQDAILGEKSWLILPPLRPATPLIRTFIMLQPFTRGTWAH</sequence>
<keyword evidence="2" id="KW-1185">Reference proteome</keyword>
<evidence type="ECO:0000313" key="2">
    <source>
        <dbReference type="Proteomes" id="UP000004995"/>
    </source>
</evidence>
<dbReference type="AlphaFoldDB" id="K3XP35"/>
<dbReference type="Gramene" id="KQL05111">
    <property type="protein sequence ID" value="KQL05111"/>
    <property type="gene ID" value="SETIT_003658mg"/>
</dbReference>
<dbReference type="EnsemblPlants" id="KQL05111">
    <property type="protein sequence ID" value="KQL05111"/>
    <property type="gene ID" value="SETIT_003658mg"/>
</dbReference>
<dbReference type="EMBL" id="AGNK02002986">
    <property type="status" value="NOT_ANNOTATED_CDS"/>
    <property type="molecule type" value="Genomic_DNA"/>
</dbReference>